<gene>
    <name evidence="5" type="ORF">QTP81_14110</name>
</gene>
<dbReference type="Proteomes" id="UP001234343">
    <property type="component" value="Unassembled WGS sequence"/>
</dbReference>
<feature type="transmembrane region" description="Helical" evidence="4">
    <location>
        <begin position="50"/>
        <end position="69"/>
    </location>
</feature>
<evidence type="ECO:0000313" key="5">
    <source>
        <dbReference type="EMBL" id="MDM7861732.1"/>
    </source>
</evidence>
<evidence type="ECO:0000256" key="2">
    <source>
        <dbReference type="ARBA" id="ARBA00022801"/>
    </source>
</evidence>
<dbReference type="SUPFAM" id="SSF56784">
    <property type="entry name" value="HAD-like"/>
    <property type="match status" value="1"/>
</dbReference>
<dbReference type="InterPro" id="IPR036412">
    <property type="entry name" value="HAD-like_sf"/>
</dbReference>
<keyword evidence="2" id="KW-0378">Hydrolase</keyword>
<dbReference type="Gene3D" id="1.20.1440.100">
    <property type="entry name" value="SG protein - dephosphorylation function"/>
    <property type="match status" value="1"/>
</dbReference>
<evidence type="ECO:0000256" key="4">
    <source>
        <dbReference type="SAM" id="Phobius"/>
    </source>
</evidence>
<dbReference type="NCBIfam" id="TIGR01488">
    <property type="entry name" value="HAD-SF-IB"/>
    <property type="match status" value="1"/>
</dbReference>
<dbReference type="InterPro" id="IPR023214">
    <property type="entry name" value="HAD_sf"/>
</dbReference>
<reference evidence="5 6" key="1">
    <citation type="submission" date="2023-06" db="EMBL/GenBank/DDBJ databases">
        <title>Alteromonas sp. ASW11-36 isolated from intertidal sand.</title>
        <authorList>
            <person name="Li Y."/>
        </authorList>
    </citation>
    <scope>NUCLEOTIDE SEQUENCE [LARGE SCALE GENOMIC DNA]</scope>
    <source>
        <strain evidence="5 6">ASW11-36</strain>
    </source>
</reference>
<keyword evidence="4" id="KW-0812">Transmembrane</keyword>
<keyword evidence="4" id="KW-1133">Transmembrane helix</keyword>
<comment type="caution">
    <text evidence="5">The sequence shown here is derived from an EMBL/GenBank/DDBJ whole genome shotgun (WGS) entry which is preliminary data.</text>
</comment>
<dbReference type="Gene3D" id="3.40.50.1000">
    <property type="entry name" value="HAD superfamily/HAD-like"/>
    <property type="match status" value="1"/>
</dbReference>
<dbReference type="EMBL" id="JAUCBP010000012">
    <property type="protein sequence ID" value="MDM7861732.1"/>
    <property type="molecule type" value="Genomic_DNA"/>
</dbReference>
<dbReference type="PANTHER" id="PTHR43344">
    <property type="entry name" value="PHOSPHOSERINE PHOSPHATASE"/>
    <property type="match status" value="1"/>
</dbReference>
<sequence length="245" mass="27828">MKKVKANIPKSDSTAQSVIALFDLDYTLISADCTAHWLKYMLTRSRRRKLLVFGLLPLIKLFSVLNVNLALRNSIYLWAATVGLSRAAQLRLRREAITHLTIRKKVHAYPQAVERLNWHLQQGHKVVIVTGALRWLARDLCRHLAIEYHHLLGSSDRAQFGGRVSQVFCYHDNKVKLLQAHGLLAPQQYRYGYSDSSADIPLLAECDEAFIINPKASCLPAFQAAFGESARILNWPKRDTCKSNH</sequence>
<keyword evidence="1" id="KW-0479">Metal-binding</keyword>
<evidence type="ECO:0000256" key="3">
    <source>
        <dbReference type="ARBA" id="ARBA00022842"/>
    </source>
</evidence>
<evidence type="ECO:0000256" key="1">
    <source>
        <dbReference type="ARBA" id="ARBA00022723"/>
    </source>
</evidence>
<dbReference type="RefSeq" id="WP_289366389.1">
    <property type="nucleotide sequence ID" value="NZ_JAUCBP010000012.1"/>
</dbReference>
<organism evidence="5 6">
    <name type="scientific">Alteromonas arenosi</name>
    <dbReference type="NCBI Taxonomy" id="3055817"/>
    <lineage>
        <taxon>Bacteria</taxon>
        <taxon>Pseudomonadati</taxon>
        <taxon>Pseudomonadota</taxon>
        <taxon>Gammaproteobacteria</taxon>
        <taxon>Alteromonadales</taxon>
        <taxon>Alteromonadaceae</taxon>
        <taxon>Alteromonas/Salinimonas group</taxon>
        <taxon>Alteromonas</taxon>
    </lineage>
</organism>
<keyword evidence="4" id="KW-0472">Membrane</keyword>
<evidence type="ECO:0000313" key="6">
    <source>
        <dbReference type="Proteomes" id="UP001234343"/>
    </source>
</evidence>
<proteinExistence type="predicted"/>
<keyword evidence="3" id="KW-0460">Magnesium</keyword>
<keyword evidence="6" id="KW-1185">Reference proteome</keyword>
<dbReference type="InterPro" id="IPR050582">
    <property type="entry name" value="HAD-like_SerB"/>
</dbReference>
<name>A0ABT7SZW5_9ALTE</name>
<protein>
    <submittedName>
        <fullName evidence="5">HAD-IB family phosphatase</fullName>
    </submittedName>
</protein>
<accession>A0ABT7SZW5</accession>
<dbReference type="PANTHER" id="PTHR43344:SF13">
    <property type="entry name" value="PHOSPHATASE RV3661-RELATED"/>
    <property type="match status" value="1"/>
</dbReference>
<dbReference type="Pfam" id="PF12710">
    <property type="entry name" value="HAD"/>
    <property type="match status" value="1"/>
</dbReference>